<organism evidence="2 3">
    <name type="scientific">Dyadobacter frigoris</name>
    <dbReference type="NCBI Taxonomy" id="2576211"/>
    <lineage>
        <taxon>Bacteria</taxon>
        <taxon>Pseudomonadati</taxon>
        <taxon>Bacteroidota</taxon>
        <taxon>Cytophagia</taxon>
        <taxon>Cytophagales</taxon>
        <taxon>Spirosomataceae</taxon>
        <taxon>Dyadobacter</taxon>
    </lineage>
</organism>
<evidence type="ECO:0000259" key="1">
    <source>
        <dbReference type="Pfam" id="PF02223"/>
    </source>
</evidence>
<dbReference type="Gene3D" id="3.40.50.300">
    <property type="entry name" value="P-loop containing nucleotide triphosphate hydrolases"/>
    <property type="match status" value="1"/>
</dbReference>
<dbReference type="EMBL" id="SZVO01000002">
    <property type="protein sequence ID" value="TKT93316.1"/>
    <property type="molecule type" value="Genomic_DNA"/>
</dbReference>
<dbReference type="AlphaFoldDB" id="A0A4U6D966"/>
<gene>
    <name evidence="2" type="ORF">FDK13_05545</name>
</gene>
<dbReference type="Proteomes" id="UP000304900">
    <property type="component" value="Unassembled WGS sequence"/>
</dbReference>
<dbReference type="SUPFAM" id="SSF52540">
    <property type="entry name" value="P-loop containing nucleoside triphosphate hydrolases"/>
    <property type="match status" value="1"/>
</dbReference>
<dbReference type="OrthoDB" id="9774907at2"/>
<feature type="domain" description="Thymidylate kinase-like" evidence="1">
    <location>
        <begin position="5"/>
        <end position="184"/>
    </location>
</feature>
<sequence length="192" mass="22452">MFIALEGLDGSGKSTITRFLSQNYGFQQLSKRTSFFKEQIHSTRYNSRSPHNLHIAFLMAFGETSNRIQLMLDQPYPLIVSRWLASELHSYQLHIQQLKQQCIDIDYKNLPVIYPDLVFYIKPSYDVRISRLNDSRAHEGMDYYDALTLQPDAEKTFYNIMNKIYSNFYIIDGDNSVHDCCQEISSIVSMHK</sequence>
<proteinExistence type="predicted"/>
<protein>
    <recommendedName>
        <fullName evidence="1">Thymidylate kinase-like domain-containing protein</fullName>
    </recommendedName>
</protein>
<dbReference type="InterPro" id="IPR027417">
    <property type="entry name" value="P-loop_NTPase"/>
</dbReference>
<accession>A0A4U6D966</accession>
<dbReference type="InterPro" id="IPR039430">
    <property type="entry name" value="Thymidylate_kin-like_dom"/>
</dbReference>
<evidence type="ECO:0000313" key="2">
    <source>
        <dbReference type="EMBL" id="TKT93316.1"/>
    </source>
</evidence>
<reference evidence="2 3" key="1">
    <citation type="submission" date="2019-05" db="EMBL/GenBank/DDBJ databases">
        <title>Dyadobacter AR-3-8 sp. nov., isolated from arctic soil.</title>
        <authorList>
            <person name="Chaudhary D.K."/>
        </authorList>
    </citation>
    <scope>NUCLEOTIDE SEQUENCE [LARGE SCALE GENOMIC DNA]</scope>
    <source>
        <strain evidence="2 3">AR-3-8</strain>
    </source>
</reference>
<keyword evidence="3" id="KW-1185">Reference proteome</keyword>
<name>A0A4U6D966_9BACT</name>
<evidence type="ECO:0000313" key="3">
    <source>
        <dbReference type="Proteomes" id="UP000304900"/>
    </source>
</evidence>
<dbReference type="Pfam" id="PF02223">
    <property type="entry name" value="Thymidylate_kin"/>
    <property type="match status" value="1"/>
</dbReference>
<dbReference type="RefSeq" id="WP_137338992.1">
    <property type="nucleotide sequence ID" value="NZ_SZVO01000002.1"/>
</dbReference>
<comment type="caution">
    <text evidence="2">The sequence shown here is derived from an EMBL/GenBank/DDBJ whole genome shotgun (WGS) entry which is preliminary data.</text>
</comment>